<name>A0A2W5KJD8_9ACTN</name>
<feature type="region of interest" description="Disordered" evidence="4">
    <location>
        <begin position="1"/>
        <end position="20"/>
    </location>
</feature>
<evidence type="ECO:0000256" key="1">
    <source>
        <dbReference type="ARBA" id="ARBA00007569"/>
    </source>
</evidence>
<dbReference type="GO" id="GO:0005886">
    <property type="term" value="C:plasma membrane"/>
    <property type="evidence" value="ECO:0007669"/>
    <property type="project" value="UniProtKB-SubCell"/>
</dbReference>
<dbReference type="Gene3D" id="3.30.460.80">
    <property type="entry name" value="NADH:ubiquinone oxidoreductase, 30kDa subunit"/>
    <property type="match status" value="1"/>
</dbReference>
<dbReference type="InterPro" id="IPR037232">
    <property type="entry name" value="NADH_quin_OxRdtase_su_C/D-like"/>
</dbReference>
<evidence type="ECO:0000313" key="6">
    <source>
        <dbReference type="EMBL" id="PZP89449.1"/>
    </source>
</evidence>
<gene>
    <name evidence="3" type="primary">nuoC</name>
    <name evidence="6" type="ORF">DI579_02775</name>
</gene>
<dbReference type="GO" id="GO:0050136">
    <property type="term" value="F:NADH dehydrogenase (quinone) (non-electrogenic) activity"/>
    <property type="evidence" value="ECO:0007669"/>
    <property type="project" value="UniProtKB-UniRule"/>
</dbReference>
<dbReference type="AlphaFoldDB" id="A0A2W5KJD8"/>
<dbReference type="RefSeq" id="WP_306558915.1">
    <property type="nucleotide sequence ID" value="NZ_CAKZIO010000002.1"/>
</dbReference>
<dbReference type="Proteomes" id="UP000248606">
    <property type="component" value="Unassembled WGS sequence"/>
</dbReference>
<dbReference type="Pfam" id="PF00329">
    <property type="entry name" value="Complex1_30kDa"/>
    <property type="match status" value="1"/>
</dbReference>
<evidence type="ECO:0000313" key="7">
    <source>
        <dbReference type="Proteomes" id="UP000248606"/>
    </source>
</evidence>
<dbReference type="EC" id="7.1.1.-" evidence="3"/>
<sequence>MTNNPHNTDNQSDMSTTTGNSWTPFAAKQGMWTDGTGDTSGFSHIVRLPARIVPLARPFGGDLDAIFDRLFTLVPEVADAPVTTFTDMPTIYIPREHLLKTMQALRDDEELRYELCTSISGVHYPTEKDAELHSVYHLLSMSHNRRLRVEVVCPAAEPHIPSVVRIYPGANYHERETWDMFGIIFDGHPGLTRILMPDDWQGHPQRKDYQLGGIPVEFHGTEVPPVEERRKYR</sequence>
<evidence type="ECO:0000256" key="4">
    <source>
        <dbReference type="SAM" id="MobiDB-lite"/>
    </source>
</evidence>
<evidence type="ECO:0000256" key="3">
    <source>
        <dbReference type="HAMAP-Rule" id="MF_01357"/>
    </source>
</evidence>
<protein>
    <recommendedName>
        <fullName evidence="3">NADH-quinone oxidoreductase subunit C</fullName>
        <ecNumber evidence="3">7.1.1.-</ecNumber>
    </recommendedName>
    <alternativeName>
        <fullName evidence="3">NADH dehydrogenase I subunit C</fullName>
    </alternativeName>
    <alternativeName>
        <fullName evidence="3">NDH-1 subunit C</fullName>
    </alternativeName>
</protein>
<comment type="similarity">
    <text evidence="1 3">Belongs to the complex I 30 kDa subunit family.</text>
</comment>
<reference evidence="6 7" key="1">
    <citation type="submission" date="2017-08" db="EMBL/GenBank/DDBJ databases">
        <title>Infants hospitalized years apart are colonized by the same room-sourced microbial strains.</title>
        <authorList>
            <person name="Brooks B."/>
            <person name="Olm M.R."/>
            <person name="Firek B.A."/>
            <person name="Baker R."/>
            <person name="Thomas B.C."/>
            <person name="Morowitz M.J."/>
            <person name="Banfield J.F."/>
        </authorList>
    </citation>
    <scope>NUCLEOTIDE SEQUENCE [LARGE SCALE GENOMIC DNA]</scope>
    <source>
        <strain evidence="6">S2_006_000_R1_57</strain>
    </source>
</reference>
<dbReference type="SUPFAM" id="SSF143243">
    <property type="entry name" value="Nqo5-like"/>
    <property type="match status" value="1"/>
</dbReference>
<keyword evidence="3" id="KW-0520">NAD</keyword>
<accession>A0A2W5KJD8</accession>
<dbReference type="GO" id="GO:0048038">
    <property type="term" value="F:quinone binding"/>
    <property type="evidence" value="ECO:0007669"/>
    <property type="project" value="UniProtKB-KW"/>
</dbReference>
<keyword evidence="3" id="KW-1278">Translocase</keyword>
<dbReference type="PANTHER" id="PTHR10884:SF14">
    <property type="entry name" value="NADH DEHYDROGENASE [UBIQUINONE] IRON-SULFUR PROTEIN 3, MITOCHONDRIAL"/>
    <property type="match status" value="1"/>
</dbReference>
<dbReference type="EMBL" id="QFOZ01000002">
    <property type="protein sequence ID" value="PZP89449.1"/>
    <property type="molecule type" value="Genomic_DNA"/>
</dbReference>
<comment type="subunit">
    <text evidence="3">NDH-1 is composed of 14 different subunits. Subunits NuoB, C, D, E, F, and G constitute the peripheral sector of the complex.</text>
</comment>
<keyword evidence="3" id="KW-0874">Quinone</keyword>
<dbReference type="PANTHER" id="PTHR10884">
    <property type="entry name" value="NADH DEHYDROGENASE UBIQUINONE IRON-SULFUR PROTEIN 3"/>
    <property type="match status" value="1"/>
</dbReference>
<keyword evidence="3" id="KW-1003">Cell membrane</keyword>
<evidence type="ECO:0000256" key="2">
    <source>
        <dbReference type="ARBA" id="ARBA00022448"/>
    </source>
</evidence>
<proteinExistence type="inferred from homology"/>
<feature type="domain" description="NADH:ubiquinone oxidoreductase 30kDa subunit" evidence="5">
    <location>
        <begin position="91"/>
        <end position="213"/>
    </location>
</feature>
<dbReference type="InterPro" id="IPR010218">
    <property type="entry name" value="NADH_DH_suC"/>
</dbReference>
<keyword evidence="3" id="KW-0472">Membrane</keyword>
<dbReference type="NCBIfam" id="TIGR01961">
    <property type="entry name" value="NuoC_fam"/>
    <property type="match status" value="1"/>
</dbReference>
<keyword evidence="2 3" id="KW-0813">Transport</keyword>
<evidence type="ECO:0000259" key="5">
    <source>
        <dbReference type="Pfam" id="PF00329"/>
    </source>
</evidence>
<dbReference type="NCBIfam" id="NF005856">
    <property type="entry name" value="PRK07785.1"/>
    <property type="match status" value="1"/>
</dbReference>
<dbReference type="InterPro" id="IPR001268">
    <property type="entry name" value="NADH_UbQ_OxRdtase_30kDa_su"/>
</dbReference>
<dbReference type="GO" id="GO:0008137">
    <property type="term" value="F:NADH dehydrogenase (ubiquinone) activity"/>
    <property type="evidence" value="ECO:0007669"/>
    <property type="project" value="InterPro"/>
</dbReference>
<comment type="catalytic activity">
    <reaction evidence="3">
        <text>a quinone + NADH + 5 H(+)(in) = a quinol + NAD(+) + 4 H(+)(out)</text>
        <dbReference type="Rhea" id="RHEA:57888"/>
        <dbReference type="ChEBI" id="CHEBI:15378"/>
        <dbReference type="ChEBI" id="CHEBI:24646"/>
        <dbReference type="ChEBI" id="CHEBI:57540"/>
        <dbReference type="ChEBI" id="CHEBI:57945"/>
        <dbReference type="ChEBI" id="CHEBI:132124"/>
    </reaction>
</comment>
<comment type="subcellular location">
    <subcellularLocation>
        <location evidence="3">Cell membrane</location>
        <topology evidence="3">Peripheral membrane protein</topology>
        <orientation evidence="3">Cytoplasmic side</orientation>
    </subcellularLocation>
</comment>
<comment type="function">
    <text evidence="3">NDH-1 shuttles electrons from NADH, via FMN and iron-sulfur (Fe-S) centers, to quinones in the respiratory chain. The immediate electron acceptor for the enzyme in this species is believed to be a menaquinone. Couples the redox reaction to proton translocation (for every two electrons transferred, four hydrogen ions are translocated across the cytoplasmic membrane), and thus conserves the redox energy in a proton gradient.</text>
</comment>
<comment type="caution">
    <text evidence="6">The sequence shown here is derived from an EMBL/GenBank/DDBJ whole genome shotgun (WGS) entry which is preliminary data.</text>
</comment>
<dbReference type="HAMAP" id="MF_01357">
    <property type="entry name" value="NDH1_NuoC"/>
    <property type="match status" value="1"/>
</dbReference>
<organism evidence="6 7">
    <name type="scientific">Lawsonella clevelandensis</name>
    <dbReference type="NCBI Taxonomy" id="1528099"/>
    <lineage>
        <taxon>Bacteria</taxon>
        <taxon>Bacillati</taxon>
        <taxon>Actinomycetota</taxon>
        <taxon>Actinomycetes</taxon>
        <taxon>Mycobacteriales</taxon>
        <taxon>Lawsonellaceae</taxon>
        <taxon>Lawsonella</taxon>
    </lineage>
</organism>